<evidence type="ECO:0000313" key="2">
    <source>
        <dbReference type="Proteomes" id="UP000326082"/>
    </source>
</evidence>
<accession>A0A5J6TRR0</accession>
<dbReference type="Proteomes" id="UP000326082">
    <property type="component" value="Segment"/>
</dbReference>
<dbReference type="InterPro" id="IPR013207">
    <property type="entry name" value="LGFP"/>
</dbReference>
<name>A0A5J6TRR0_9CAUD</name>
<keyword evidence="2" id="KW-1185">Reference proteome</keyword>
<organism evidence="1 2">
    <name type="scientific">Gordonia phage Powerball</name>
    <dbReference type="NCBI Taxonomy" id="2599847"/>
    <lineage>
        <taxon>Viruses</taxon>
        <taxon>Duplodnaviria</taxon>
        <taxon>Heunggongvirae</taxon>
        <taxon>Uroviricota</taxon>
        <taxon>Caudoviricetes</taxon>
        <taxon>Powerballvirus</taxon>
        <taxon>Powerballvirus powerball</taxon>
    </lineage>
</organism>
<gene>
    <name evidence="1" type="primary">20</name>
    <name evidence="1" type="ORF">PBI_POWERBALL_20</name>
</gene>
<sequence>MTKVLTPEKAREFDAFARARHRLYYGYGEAFTRNPRQSTDCSGLVLQSAAILQGRGDWVGNRYGSTESFRLDYKIVYDLGFKRMPRGGLPFVPVMKVGLQHGGGGIYSHTACTLMFLDKPGGPIKESARGVDWESQGAGVFYYDGARAWNDHLFHDFWYLDMRLGSAAPAAPVVNEIDAEYARAKGWIGKRIDKGEQRCPDGEGRFVKCENGYIYWHPKVNADKPAGERAIAIPNDIFDVWKRQGYERGPLGYPVRRHYTDPGTGTIQGFLGGAIARKYGTKGGILVGDIGRRYAALKAEKGPWGYPLDDELINGEGRRQPFEHRTAYWHPSHVIDFINNSADKETKR</sequence>
<dbReference type="EMBL" id="MN234218">
    <property type="protein sequence ID" value="QFG13456.1"/>
    <property type="molecule type" value="Genomic_DNA"/>
</dbReference>
<dbReference type="RefSeq" id="YP_010653959.1">
    <property type="nucleotide sequence ID" value="NC_070805.1"/>
</dbReference>
<protein>
    <submittedName>
        <fullName evidence="1">Endolysin</fullName>
    </submittedName>
</protein>
<reference evidence="1 2" key="1">
    <citation type="submission" date="2019-07" db="EMBL/GenBank/DDBJ databases">
        <authorList>
            <person name="Lauer M.J."/>
            <person name="Stoner T.H."/>
            <person name="Garlena R.A."/>
            <person name="Russell D.A."/>
            <person name="Pope W.H."/>
            <person name="Jacobs-Sera D."/>
            <person name="Hatfull G.F."/>
        </authorList>
    </citation>
    <scope>NUCLEOTIDE SEQUENCE [LARGE SCALE GENOMIC DNA]</scope>
</reference>
<dbReference type="GeneID" id="77929801"/>
<dbReference type="KEGG" id="vg:77929801"/>
<proteinExistence type="predicted"/>
<dbReference type="Pfam" id="PF08310">
    <property type="entry name" value="LGFP"/>
    <property type="match status" value="2"/>
</dbReference>
<evidence type="ECO:0000313" key="1">
    <source>
        <dbReference type="EMBL" id="QFG13456.1"/>
    </source>
</evidence>